<dbReference type="GO" id="GO:0005886">
    <property type="term" value="C:plasma membrane"/>
    <property type="evidence" value="ECO:0007669"/>
    <property type="project" value="TreeGrafter"/>
</dbReference>
<evidence type="ECO:0000313" key="6">
    <source>
        <dbReference type="Proteomes" id="UP000183766"/>
    </source>
</evidence>
<dbReference type="PANTHER" id="PTHR32309">
    <property type="entry name" value="TYROSINE-PROTEIN KINASE"/>
    <property type="match status" value="1"/>
</dbReference>
<proteinExistence type="predicted"/>
<organism evidence="4 6">
    <name type="scientific">Bacteroides xylanisolvens</name>
    <dbReference type="NCBI Taxonomy" id="371601"/>
    <lineage>
        <taxon>Bacteria</taxon>
        <taxon>Pseudomonadati</taxon>
        <taxon>Bacteroidota</taxon>
        <taxon>Bacteroidia</taxon>
        <taxon>Bacteroidales</taxon>
        <taxon>Bacteroidaceae</taxon>
        <taxon>Bacteroides</taxon>
    </lineage>
</organism>
<reference evidence="5 6" key="1">
    <citation type="submission" date="2016-10" db="EMBL/GenBank/DDBJ databases">
        <authorList>
            <person name="de Groot N.N."/>
        </authorList>
    </citation>
    <scope>NUCLEOTIDE SEQUENCE [LARGE SCALE GENOMIC DNA]</scope>
    <source>
        <strain evidence="4 6">NLAE-zl-C202</strain>
        <strain evidence="3 5">NLAE-zl-G339</strain>
    </source>
</reference>
<dbReference type="InterPro" id="IPR050445">
    <property type="entry name" value="Bact_polysacc_biosynth/exp"/>
</dbReference>
<keyword evidence="2" id="KW-1133">Transmembrane helix</keyword>
<dbReference type="RefSeq" id="WP_004311615.1">
    <property type="nucleotide sequence ID" value="NZ_CP042282.1"/>
</dbReference>
<evidence type="ECO:0000256" key="1">
    <source>
        <dbReference type="SAM" id="Coils"/>
    </source>
</evidence>
<evidence type="ECO:0000313" key="3">
    <source>
        <dbReference type="EMBL" id="SEA75802.1"/>
    </source>
</evidence>
<accession>A0A1I4WTE7</accession>
<dbReference type="EMBL" id="FNRP01000012">
    <property type="protein sequence ID" value="SEA75802.1"/>
    <property type="molecule type" value="Genomic_DNA"/>
</dbReference>
<name>A0A1I4WTE7_9BACE</name>
<feature type="transmembrane region" description="Helical" evidence="2">
    <location>
        <begin position="478"/>
        <end position="497"/>
    </location>
</feature>
<sequence>MDFIISTIRTLLRHLWMILVGTALFTLFVIYYTRHMVGGYEVKATLYTGVASGYNLESDKRTDWAMVQNSMDNLISIMQAESTLKRVSMRLYARVLIKGDPNKEVDGITPSSYNYTYNHLKNSPHGKEILALIDKTSEDKTVSNLEKYMRPHKDNYVYGLFYYNPHFYSYNTLKNIKVQRRLTSDLLDISYASSDPGIAYNTVSILMDEFVDEYRRIRYGETDKVIKYFEEELRRIGGKLRNEEEDLTKYNVQKRVINYLDETKEIAAINKEFELREQDALFAFNSSSAMLAELEKHMDSNAKQVLKNLEFIDKLRQVSNVTGKIAEIEAMSDSKKQDTDNLESQKKQLHELQKDLNHLTDSYVGHKYTKEGTSRTNIIEQWLEQTLANEKAKAELLVVQNARRELSERYMFYAPVGTTIKQKERTINFTERNYLTVLQSYNEALLRRKNLEMTSATLKVLNEPTYPISPGATNRKQIIMAACAGSFILIIVFLLLVEMFDKTLRDAARTKRVTDFNVIGAIPSMFSSRYGGMTKTYVQSSVKELTNSLLRFLTERKSPGVYIINLFSTCEDSGEVEVGNLICGYMQSRMLNARFITYGVDFNTDSTQYLLAKNITDFYTLQGEDVLIVAYPPLAQSNIPSALLHDANANILVAPANRGWKTIDKQLCEQLMLQLDKTNVPFRICLTNASRAAIEDFTGQLPPYTILRNIGYRLSQLSLTEKIRFNLTKKTKEGSAEEEDDDE</sequence>
<dbReference type="EMBL" id="FOUM01000022">
    <property type="protein sequence ID" value="SFN16735.1"/>
    <property type="molecule type" value="Genomic_DNA"/>
</dbReference>
<evidence type="ECO:0000313" key="4">
    <source>
        <dbReference type="EMBL" id="SFN16735.1"/>
    </source>
</evidence>
<evidence type="ECO:0000256" key="2">
    <source>
        <dbReference type="SAM" id="Phobius"/>
    </source>
</evidence>
<dbReference type="Proteomes" id="UP000183766">
    <property type="component" value="Unassembled WGS sequence"/>
</dbReference>
<dbReference type="GO" id="GO:0004713">
    <property type="term" value="F:protein tyrosine kinase activity"/>
    <property type="evidence" value="ECO:0007669"/>
    <property type="project" value="TreeGrafter"/>
</dbReference>
<evidence type="ECO:0000313" key="5">
    <source>
        <dbReference type="Proteomes" id="UP000183040"/>
    </source>
</evidence>
<keyword evidence="2" id="KW-0812">Transmembrane</keyword>
<keyword evidence="1" id="KW-0175">Coiled coil</keyword>
<dbReference type="PANTHER" id="PTHR32309:SF13">
    <property type="entry name" value="FERRIC ENTEROBACTIN TRANSPORT PROTEIN FEPE"/>
    <property type="match status" value="1"/>
</dbReference>
<dbReference type="AlphaFoldDB" id="A0A1I4WTE7"/>
<gene>
    <name evidence="3" type="ORF">SAMN04487924_112115</name>
    <name evidence="4" type="ORF">SAMN05216250_12257</name>
</gene>
<protein>
    <submittedName>
        <fullName evidence="4">Uncharacterized protein</fullName>
    </submittedName>
</protein>
<dbReference type="Proteomes" id="UP000183040">
    <property type="component" value="Unassembled WGS sequence"/>
</dbReference>
<feature type="transmembrane region" description="Helical" evidence="2">
    <location>
        <begin position="12"/>
        <end position="32"/>
    </location>
</feature>
<feature type="coiled-coil region" evidence="1">
    <location>
        <begin position="325"/>
        <end position="362"/>
    </location>
</feature>
<keyword evidence="2" id="KW-0472">Membrane</keyword>